<protein>
    <submittedName>
        <fullName evidence="1">Uncharacterized protein</fullName>
    </submittedName>
</protein>
<accession>A0A2N9EIB2</accession>
<sequence length="90" mass="9471">MAKNPKSFELRLPLTTATINGGFWLGKLTATGGGGFWLGKAVPCLSLSRAALFFSLPLGIHGLNKELSPSHPYGSKPHGFDDGTTVMARG</sequence>
<name>A0A2N9EIB2_FAGSY</name>
<gene>
    <name evidence="1" type="ORF">FSB_LOCUS2340</name>
</gene>
<dbReference type="AlphaFoldDB" id="A0A2N9EIB2"/>
<reference evidence="1" key="1">
    <citation type="submission" date="2018-02" db="EMBL/GenBank/DDBJ databases">
        <authorList>
            <person name="Cohen D.B."/>
            <person name="Kent A.D."/>
        </authorList>
    </citation>
    <scope>NUCLEOTIDE SEQUENCE</scope>
</reference>
<proteinExistence type="predicted"/>
<dbReference type="EMBL" id="OIVN01000112">
    <property type="protein sequence ID" value="SPC74458.1"/>
    <property type="molecule type" value="Genomic_DNA"/>
</dbReference>
<evidence type="ECO:0000313" key="1">
    <source>
        <dbReference type="EMBL" id="SPC74458.1"/>
    </source>
</evidence>
<organism evidence="1">
    <name type="scientific">Fagus sylvatica</name>
    <name type="common">Beechnut</name>
    <dbReference type="NCBI Taxonomy" id="28930"/>
    <lineage>
        <taxon>Eukaryota</taxon>
        <taxon>Viridiplantae</taxon>
        <taxon>Streptophyta</taxon>
        <taxon>Embryophyta</taxon>
        <taxon>Tracheophyta</taxon>
        <taxon>Spermatophyta</taxon>
        <taxon>Magnoliopsida</taxon>
        <taxon>eudicotyledons</taxon>
        <taxon>Gunneridae</taxon>
        <taxon>Pentapetalae</taxon>
        <taxon>rosids</taxon>
        <taxon>fabids</taxon>
        <taxon>Fagales</taxon>
        <taxon>Fagaceae</taxon>
        <taxon>Fagus</taxon>
    </lineage>
</organism>